<proteinExistence type="predicted"/>
<accession>A0A7T4G480</accession>
<dbReference type="Proteomes" id="UP000595198">
    <property type="component" value="Chromosome"/>
</dbReference>
<organism evidence="1 2">
    <name type="scientific">Corynebacterium amycolatum</name>
    <dbReference type="NCBI Taxonomy" id="43765"/>
    <lineage>
        <taxon>Bacteria</taxon>
        <taxon>Bacillati</taxon>
        <taxon>Actinomycetota</taxon>
        <taxon>Actinomycetes</taxon>
        <taxon>Mycobacteriales</taxon>
        <taxon>Corynebacteriaceae</taxon>
        <taxon>Corynebacterium</taxon>
    </lineage>
</organism>
<dbReference type="RefSeq" id="WP_198493725.1">
    <property type="nucleotide sequence ID" value="NZ_CP066023.1"/>
</dbReference>
<name>A0A7T4G480_CORAY</name>
<gene>
    <name evidence="1" type="ORF">I6H48_07775</name>
</gene>
<keyword evidence="2" id="KW-1185">Reference proteome</keyword>
<evidence type="ECO:0000313" key="1">
    <source>
        <dbReference type="EMBL" id="QQB81876.1"/>
    </source>
</evidence>
<evidence type="ECO:0008006" key="3">
    <source>
        <dbReference type="Google" id="ProtNLM"/>
    </source>
</evidence>
<sequence>MDPAIIVGLLALAGTAVTAYGAYAGKKGDKQGAFTDDLMQRVTDLEKSMKELRTEFDAERGLRIRWENHAWDLNRALKRSLDALYEIAIWIGAGAKPPPPDVRQTIEEIEEAIKSID</sequence>
<protein>
    <recommendedName>
        <fullName evidence="3">Secreted protein</fullName>
    </recommendedName>
</protein>
<reference evidence="1 2" key="1">
    <citation type="submission" date="2020-12" db="EMBL/GenBank/DDBJ databases">
        <title>FDA dAtabase for Regulatory Grade micrObial Sequences (FDA-ARGOS): Supporting development and validation of Infectious Disease Dx tests.</title>
        <authorList>
            <person name="Sproer C."/>
            <person name="Gronow S."/>
            <person name="Severitt S."/>
            <person name="Schroder I."/>
            <person name="Tallon L."/>
            <person name="Sadzewicz L."/>
            <person name="Zhao X."/>
            <person name="Boylan J."/>
            <person name="Ott S."/>
            <person name="Bowen H."/>
            <person name="Vavikolanu K."/>
            <person name="Mehta A."/>
            <person name="Aluvathingal J."/>
            <person name="Nadendla S."/>
            <person name="Lowell S."/>
            <person name="Myers T."/>
            <person name="Yan Y."/>
            <person name="Sichtig H."/>
        </authorList>
    </citation>
    <scope>NUCLEOTIDE SEQUENCE [LARGE SCALE GENOMIC DNA]</scope>
    <source>
        <strain evidence="1 2">FDAARGOS_991</strain>
    </source>
</reference>
<dbReference type="EMBL" id="CP066023">
    <property type="protein sequence ID" value="QQB81876.1"/>
    <property type="molecule type" value="Genomic_DNA"/>
</dbReference>
<evidence type="ECO:0000313" key="2">
    <source>
        <dbReference type="Proteomes" id="UP000595198"/>
    </source>
</evidence>